<feature type="signal peptide" evidence="1">
    <location>
        <begin position="1"/>
        <end position="23"/>
    </location>
</feature>
<proteinExistence type="predicted"/>
<protein>
    <submittedName>
        <fullName evidence="2">Uncharacterized protein</fullName>
    </submittedName>
</protein>
<evidence type="ECO:0000256" key="1">
    <source>
        <dbReference type="SAM" id="SignalP"/>
    </source>
</evidence>
<feature type="chain" id="PRO_5044233088" evidence="1">
    <location>
        <begin position="24"/>
        <end position="229"/>
    </location>
</feature>
<gene>
    <name evidence="2" type="ORF">OQJ68_05265</name>
</gene>
<evidence type="ECO:0000313" key="3">
    <source>
        <dbReference type="Proteomes" id="UP001209730"/>
    </source>
</evidence>
<name>A0AB35HVP0_MICTH</name>
<evidence type="ECO:0000313" key="2">
    <source>
        <dbReference type="EMBL" id="MCX2801195.1"/>
    </source>
</evidence>
<keyword evidence="1" id="KW-0732">Signal</keyword>
<dbReference type="EMBL" id="JAPHQB010000006">
    <property type="protein sequence ID" value="MCX2801195.1"/>
    <property type="molecule type" value="Genomic_DNA"/>
</dbReference>
<accession>A0AB35HVP0</accession>
<dbReference type="AlphaFoldDB" id="A0AB35HVP0"/>
<sequence length="229" mass="25184">MRKTVTGLISAILVASCDLSAGADELKSGDTQLISIVEKSEKVEDPESPVGYWEITKQFPQVANSHDQAKTVNGLINQLVEKYSCNGTGDETFTAELTYSSQDVLSFRYETMWLCPPMLSPESAEGALTVDLTSGRKLDIDSEFASEDDRKTVMSRVRKGIGDNITSLEKANGIRCGNKSSVDDFYITESDIVFLHTAKTHDEVTCSTAFHFGKEEISDYLKTGSRLLN</sequence>
<dbReference type="RefSeq" id="WP_266044403.1">
    <property type="nucleotide sequence ID" value="NZ_JAPHQB010000006.1"/>
</dbReference>
<comment type="caution">
    <text evidence="2">The sequence shown here is derived from an EMBL/GenBank/DDBJ whole genome shotgun (WGS) entry which is preliminary data.</text>
</comment>
<dbReference type="Proteomes" id="UP001209730">
    <property type="component" value="Unassembled WGS sequence"/>
</dbReference>
<organism evidence="2 3">
    <name type="scientific">Microbulbifer thermotolerans</name>
    <dbReference type="NCBI Taxonomy" id="252514"/>
    <lineage>
        <taxon>Bacteria</taxon>
        <taxon>Pseudomonadati</taxon>
        <taxon>Pseudomonadota</taxon>
        <taxon>Gammaproteobacteria</taxon>
        <taxon>Cellvibrionales</taxon>
        <taxon>Microbulbiferaceae</taxon>
        <taxon>Microbulbifer</taxon>
    </lineage>
</organism>
<dbReference type="PROSITE" id="PS51257">
    <property type="entry name" value="PROKAR_LIPOPROTEIN"/>
    <property type="match status" value="1"/>
</dbReference>
<reference evidence="2" key="1">
    <citation type="submission" date="2022-11" db="EMBL/GenBank/DDBJ databases">
        <title>Chitin-degrading and fungicidal potential of chitinolytic bacterial strains from marine environment of the Pacific Ocean regions.</title>
        <authorList>
            <person name="Pentekhina I."/>
            <person name="Nedashkovskaya O."/>
            <person name="Seitkalieva A."/>
            <person name="Podvolotskaya A."/>
            <person name="Tekutyeva L."/>
            <person name="Balabanova L."/>
        </authorList>
    </citation>
    <scope>NUCLEOTIDE SEQUENCE</scope>
    <source>
        <strain evidence="2">KMM 6838</strain>
    </source>
</reference>